<dbReference type="AlphaFoldDB" id="A0A8S9SNB6"/>
<dbReference type="Proteomes" id="UP000712600">
    <property type="component" value="Unassembled WGS sequence"/>
</dbReference>
<protein>
    <submittedName>
        <fullName evidence="1">Uncharacterized protein</fullName>
    </submittedName>
</protein>
<proteinExistence type="predicted"/>
<reference evidence="1" key="1">
    <citation type="submission" date="2019-12" db="EMBL/GenBank/DDBJ databases">
        <title>Genome sequencing and annotation of Brassica cretica.</title>
        <authorList>
            <person name="Studholme D.J."/>
            <person name="Sarris P."/>
        </authorList>
    </citation>
    <scope>NUCLEOTIDE SEQUENCE</scope>
    <source>
        <strain evidence="1">PFS-109/04</strain>
        <tissue evidence="1">Leaf</tissue>
    </source>
</reference>
<evidence type="ECO:0000313" key="2">
    <source>
        <dbReference type="Proteomes" id="UP000712600"/>
    </source>
</evidence>
<accession>A0A8S9SNB6</accession>
<dbReference type="EMBL" id="QGKX02000004">
    <property type="protein sequence ID" value="KAF3601465.1"/>
    <property type="molecule type" value="Genomic_DNA"/>
</dbReference>
<evidence type="ECO:0000313" key="1">
    <source>
        <dbReference type="EMBL" id="KAF3601465.1"/>
    </source>
</evidence>
<name>A0A8S9SNB6_BRACR</name>
<organism evidence="1 2">
    <name type="scientific">Brassica cretica</name>
    <name type="common">Mustard</name>
    <dbReference type="NCBI Taxonomy" id="69181"/>
    <lineage>
        <taxon>Eukaryota</taxon>
        <taxon>Viridiplantae</taxon>
        <taxon>Streptophyta</taxon>
        <taxon>Embryophyta</taxon>
        <taxon>Tracheophyta</taxon>
        <taxon>Spermatophyta</taxon>
        <taxon>Magnoliopsida</taxon>
        <taxon>eudicotyledons</taxon>
        <taxon>Gunneridae</taxon>
        <taxon>Pentapetalae</taxon>
        <taxon>rosids</taxon>
        <taxon>malvids</taxon>
        <taxon>Brassicales</taxon>
        <taxon>Brassicaceae</taxon>
        <taxon>Brassiceae</taxon>
        <taxon>Brassica</taxon>
    </lineage>
</organism>
<sequence>MGIVSRAAVKVQGKVITKRRVVRWKRMSLNVAVERGATVIVTVTVTTTSERDWD</sequence>
<gene>
    <name evidence="1" type="ORF">F2Q69_00033165</name>
</gene>
<comment type="caution">
    <text evidence="1">The sequence shown here is derived from an EMBL/GenBank/DDBJ whole genome shotgun (WGS) entry which is preliminary data.</text>
</comment>